<feature type="transmembrane region" description="Helical" evidence="5">
    <location>
        <begin position="207"/>
        <end position="231"/>
    </location>
</feature>
<accession>A0ABN9TDL8</accession>
<evidence type="ECO:0000256" key="2">
    <source>
        <dbReference type="ARBA" id="ARBA00022692"/>
    </source>
</evidence>
<feature type="transmembrane region" description="Helical" evidence="5">
    <location>
        <begin position="183"/>
        <end position="201"/>
    </location>
</feature>
<feature type="transmembrane region" description="Helical" evidence="5">
    <location>
        <begin position="428"/>
        <end position="448"/>
    </location>
</feature>
<reference evidence="7" key="1">
    <citation type="submission" date="2023-10" db="EMBL/GenBank/DDBJ databases">
        <authorList>
            <person name="Chen Y."/>
            <person name="Shah S."/>
            <person name="Dougan E. K."/>
            <person name="Thang M."/>
            <person name="Chan C."/>
        </authorList>
    </citation>
    <scope>NUCLEOTIDE SEQUENCE [LARGE SCALE GENOMIC DNA]</scope>
</reference>
<dbReference type="Proteomes" id="UP001189429">
    <property type="component" value="Unassembled WGS sequence"/>
</dbReference>
<dbReference type="Pfam" id="PF01490">
    <property type="entry name" value="Aa_trans"/>
    <property type="match status" value="1"/>
</dbReference>
<dbReference type="PANTHER" id="PTHR22950">
    <property type="entry name" value="AMINO ACID TRANSPORTER"/>
    <property type="match status" value="1"/>
</dbReference>
<evidence type="ECO:0000256" key="5">
    <source>
        <dbReference type="SAM" id="Phobius"/>
    </source>
</evidence>
<evidence type="ECO:0000313" key="8">
    <source>
        <dbReference type="Proteomes" id="UP001189429"/>
    </source>
</evidence>
<dbReference type="EMBL" id="CAUYUJ010014614">
    <property type="protein sequence ID" value="CAK0843847.1"/>
    <property type="molecule type" value="Genomic_DNA"/>
</dbReference>
<gene>
    <name evidence="7" type="ORF">PCOR1329_LOCUS38068</name>
</gene>
<feature type="transmembrane region" description="Helical" evidence="5">
    <location>
        <begin position="454"/>
        <end position="475"/>
    </location>
</feature>
<sequence>MARPPALDAGGWEASYSALSAAGAAGAPLDDAQVLASPPRTRSRVPSSDNLFVDLASCGKEGLSARTSQFLDGLQRYSEVTSPRAEVVGFAGSGMRQGSVASGVFTLVASAMGAGCLSLPHMFRRSGVGLGLALLACGALLAHVGLVVLMSCARYTNSGSFARLVSFGSADGSAPSRSASVDAVIAAYGLAAVLIYMMLIGDFFEGIAHSAAVGLTGMSRQTLILGSLLVVFPMSVPKSVTALRYISILSTASIAFMMVVVMLKTPGFLQAPEARGHVVWFQGDMRSTLQSFSIAIFAFSAHTNAVPVAIALDHPRPAVIWQVSLTSVIIELVIYSAIAACGYMSFLDDTKQDFIRNYSEDDRMMLVVRCVYAIPVVLGVPINLSPAVGSMKALAKGALAAATRSPAASRKPPAAPRRSPLRSLLRQAPHVALIAAVLGACAALAIWCEAIADVIGLFGSFFGTLICLVWPCRIYHSIMGRLHSRCIGVPVGYALLLATVVGALSFVLQASDFARRALGL</sequence>
<feature type="domain" description="Amino acid transporter transmembrane" evidence="6">
    <location>
        <begin position="97"/>
        <end position="490"/>
    </location>
</feature>
<keyword evidence="4 5" id="KW-0472">Membrane</keyword>
<keyword evidence="8" id="KW-1185">Reference proteome</keyword>
<name>A0ABN9TDL8_9DINO</name>
<feature type="transmembrane region" description="Helical" evidence="5">
    <location>
        <begin position="129"/>
        <end position="153"/>
    </location>
</feature>
<evidence type="ECO:0000256" key="1">
    <source>
        <dbReference type="ARBA" id="ARBA00004141"/>
    </source>
</evidence>
<comment type="subcellular location">
    <subcellularLocation>
        <location evidence="1">Membrane</location>
        <topology evidence="1">Multi-pass membrane protein</topology>
    </subcellularLocation>
</comment>
<feature type="transmembrane region" description="Helical" evidence="5">
    <location>
        <begin position="487"/>
        <end position="508"/>
    </location>
</feature>
<protein>
    <recommendedName>
        <fullName evidence="6">Amino acid transporter transmembrane domain-containing protein</fullName>
    </recommendedName>
</protein>
<evidence type="ECO:0000259" key="6">
    <source>
        <dbReference type="Pfam" id="PF01490"/>
    </source>
</evidence>
<feature type="transmembrane region" description="Helical" evidence="5">
    <location>
        <begin position="100"/>
        <end position="123"/>
    </location>
</feature>
<evidence type="ECO:0000313" key="7">
    <source>
        <dbReference type="EMBL" id="CAK0843847.1"/>
    </source>
</evidence>
<keyword evidence="2 5" id="KW-0812">Transmembrane</keyword>
<feature type="transmembrane region" description="Helical" evidence="5">
    <location>
        <begin position="366"/>
        <end position="384"/>
    </location>
</feature>
<evidence type="ECO:0000256" key="4">
    <source>
        <dbReference type="ARBA" id="ARBA00023136"/>
    </source>
</evidence>
<dbReference type="InterPro" id="IPR013057">
    <property type="entry name" value="AA_transpt_TM"/>
</dbReference>
<feature type="transmembrane region" description="Helical" evidence="5">
    <location>
        <begin position="319"/>
        <end position="346"/>
    </location>
</feature>
<organism evidence="7 8">
    <name type="scientific">Prorocentrum cordatum</name>
    <dbReference type="NCBI Taxonomy" id="2364126"/>
    <lineage>
        <taxon>Eukaryota</taxon>
        <taxon>Sar</taxon>
        <taxon>Alveolata</taxon>
        <taxon>Dinophyceae</taxon>
        <taxon>Prorocentrales</taxon>
        <taxon>Prorocentraceae</taxon>
        <taxon>Prorocentrum</taxon>
    </lineage>
</organism>
<comment type="caution">
    <text evidence="7">The sequence shown here is derived from an EMBL/GenBank/DDBJ whole genome shotgun (WGS) entry which is preliminary data.</text>
</comment>
<feature type="transmembrane region" description="Helical" evidence="5">
    <location>
        <begin position="243"/>
        <end position="263"/>
    </location>
</feature>
<proteinExistence type="predicted"/>
<keyword evidence="3 5" id="KW-1133">Transmembrane helix</keyword>
<evidence type="ECO:0000256" key="3">
    <source>
        <dbReference type="ARBA" id="ARBA00022989"/>
    </source>
</evidence>